<dbReference type="InterPro" id="IPR017443">
    <property type="entry name" value="RuBisCO_lsu_fd_N"/>
</dbReference>
<keyword evidence="3" id="KW-0460">Magnesium</keyword>
<evidence type="ECO:0000256" key="2">
    <source>
        <dbReference type="ARBA" id="ARBA00022723"/>
    </source>
</evidence>
<reference evidence="7 8" key="1">
    <citation type="submission" date="2018-08" db="EMBL/GenBank/DDBJ databases">
        <title>Fulvimarina sp. 85, whole genome shotgun sequence.</title>
        <authorList>
            <person name="Tuo L."/>
        </authorList>
    </citation>
    <scope>NUCLEOTIDE SEQUENCE [LARGE SCALE GENOMIC DNA]</scope>
    <source>
        <strain evidence="7 8">85</strain>
    </source>
</reference>
<dbReference type="EMBL" id="QURL01000005">
    <property type="protein sequence ID" value="RFC62760.1"/>
    <property type="molecule type" value="Genomic_DNA"/>
</dbReference>
<dbReference type="GO" id="GO:0015977">
    <property type="term" value="P:carbon fixation"/>
    <property type="evidence" value="ECO:0007669"/>
    <property type="project" value="InterPro"/>
</dbReference>
<dbReference type="SUPFAM" id="SSF51649">
    <property type="entry name" value="RuBisCo, C-terminal domain"/>
    <property type="match status" value="1"/>
</dbReference>
<dbReference type="PROSITE" id="PS00157">
    <property type="entry name" value="RUBISCO_LARGE"/>
    <property type="match status" value="1"/>
</dbReference>
<feature type="domain" description="Ribulose bisphosphate carboxylase large subunit C-terminal" evidence="5">
    <location>
        <begin position="154"/>
        <end position="434"/>
    </location>
</feature>
<comment type="similarity">
    <text evidence="4">Belongs to the RuBisCO large chain family.</text>
</comment>
<dbReference type="OrthoDB" id="9764279at2"/>
<dbReference type="Pfam" id="PF00016">
    <property type="entry name" value="RuBisCO_large"/>
    <property type="match status" value="1"/>
</dbReference>
<feature type="domain" description="Ribulose bisphosphate carboxylase large subunit ferrodoxin-like N-terminal" evidence="6">
    <location>
        <begin position="26"/>
        <end position="143"/>
    </location>
</feature>
<dbReference type="SUPFAM" id="SSF54966">
    <property type="entry name" value="RuBisCO, large subunit, small (N-terminal) domain"/>
    <property type="match status" value="1"/>
</dbReference>
<name>A0A371X0J2_9HYPH</name>
<organism evidence="7 8">
    <name type="scientific">Fulvimarina endophytica</name>
    <dbReference type="NCBI Taxonomy" id="2293836"/>
    <lineage>
        <taxon>Bacteria</taxon>
        <taxon>Pseudomonadati</taxon>
        <taxon>Pseudomonadota</taxon>
        <taxon>Alphaproteobacteria</taxon>
        <taxon>Hyphomicrobiales</taxon>
        <taxon>Aurantimonadaceae</taxon>
        <taxon>Fulvimarina</taxon>
    </lineage>
</organism>
<evidence type="ECO:0000259" key="6">
    <source>
        <dbReference type="Pfam" id="PF02788"/>
    </source>
</evidence>
<dbReference type="InterPro" id="IPR036376">
    <property type="entry name" value="RuBisCO_lsu_C_sf"/>
</dbReference>
<dbReference type="GO" id="GO:0000287">
    <property type="term" value="F:magnesium ion binding"/>
    <property type="evidence" value="ECO:0007669"/>
    <property type="project" value="InterPro"/>
</dbReference>
<evidence type="ECO:0000256" key="4">
    <source>
        <dbReference type="RuleBase" id="RU003834"/>
    </source>
</evidence>
<dbReference type="Pfam" id="PF02788">
    <property type="entry name" value="RuBisCO_large_N"/>
    <property type="match status" value="1"/>
</dbReference>
<dbReference type="CDD" id="cd08207">
    <property type="entry name" value="RLP_NonPhot"/>
    <property type="match status" value="1"/>
</dbReference>
<dbReference type="SFLD" id="SFLDS00014">
    <property type="entry name" value="RuBisCO"/>
    <property type="match status" value="1"/>
</dbReference>
<protein>
    <submittedName>
        <fullName evidence="7">Ribulose 1,5-bisphosphate carboxylase</fullName>
    </submittedName>
</protein>
<sequence>MNRVRFEGLPCSSVTSRRNIHLVERLIVDYRLRTQDDPRKVAETVAGEQSSGTFIATPGEDLALKERASATVERLEEVEDDATPVLPGSSGADRARSFRLRLSWPMSNLGPSIPNLLATVAGNLFELKGVAGLKIEDIHLPGSFKAAYPGPGFGIEGTRRLAGVASGPIVGTIVKPSVGLDPEGTASLVDALCEGGIDFVKDDELQADGPHCPFEDRLRAVMAVIDRHSDRLGRKVMYAVNLTGEIDEMLHRHDLVVEAGGTCVMVSLNSVGPTGLTALRRHSSLPIHAHRNGWGYLGRSPDNGWSYRAWHKIWRLAGADHMHVNGIANKFWEPDESVVVSAKACLEPLFADRPDRVMPVFSSGQTVMTAHPTFERLGADDLIFTAGGGIVAHPQGVAAGVRSLRDAWDAAVAGIPLGEAARNSAALAKAIETYG</sequence>
<dbReference type="AlphaFoldDB" id="A0A371X0J2"/>
<evidence type="ECO:0000256" key="3">
    <source>
        <dbReference type="ARBA" id="ARBA00022842"/>
    </source>
</evidence>
<keyword evidence="2" id="KW-0479">Metal-binding</keyword>
<dbReference type="InterPro" id="IPR000685">
    <property type="entry name" value="RuBisCO_lsu_C"/>
</dbReference>
<comment type="caution">
    <text evidence="7">The sequence shown here is derived from an EMBL/GenBank/DDBJ whole genome shotgun (WGS) entry which is preliminary data.</text>
</comment>
<dbReference type="Proteomes" id="UP000264310">
    <property type="component" value="Unassembled WGS sequence"/>
</dbReference>
<dbReference type="SFLD" id="SFLDG00301">
    <property type="entry name" value="RuBisCO-like_proteins"/>
    <property type="match status" value="1"/>
</dbReference>
<dbReference type="PANTHER" id="PTHR42704:SF17">
    <property type="entry name" value="RIBULOSE BISPHOSPHATE CARBOXYLASE LARGE CHAIN"/>
    <property type="match status" value="1"/>
</dbReference>
<evidence type="ECO:0000313" key="8">
    <source>
        <dbReference type="Proteomes" id="UP000264310"/>
    </source>
</evidence>
<gene>
    <name evidence="7" type="ORF">DYI37_12355</name>
</gene>
<accession>A0A371X0J2</accession>
<evidence type="ECO:0000256" key="1">
    <source>
        <dbReference type="ARBA" id="ARBA00001946"/>
    </source>
</evidence>
<dbReference type="InterPro" id="IPR033966">
    <property type="entry name" value="RuBisCO"/>
</dbReference>
<dbReference type="GO" id="GO:0016984">
    <property type="term" value="F:ribulose-bisphosphate carboxylase activity"/>
    <property type="evidence" value="ECO:0007669"/>
    <property type="project" value="InterPro"/>
</dbReference>
<dbReference type="Gene3D" id="3.20.20.110">
    <property type="entry name" value="Ribulose bisphosphate carboxylase, large subunit, C-terminal domain"/>
    <property type="match status" value="1"/>
</dbReference>
<dbReference type="InterPro" id="IPR020878">
    <property type="entry name" value="RuBisCo_large_chain_AS"/>
</dbReference>
<keyword evidence="8" id="KW-1185">Reference proteome</keyword>
<proteinExistence type="inferred from homology"/>
<evidence type="ECO:0000313" key="7">
    <source>
        <dbReference type="EMBL" id="RFC62760.1"/>
    </source>
</evidence>
<dbReference type="Gene3D" id="3.30.70.150">
    <property type="entry name" value="RuBisCO large subunit, N-terminal domain"/>
    <property type="match status" value="1"/>
</dbReference>
<comment type="cofactor">
    <cofactor evidence="1">
        <name>Mg(2+)</name>
        <dbReference type="ChEBI" id="CHEBI:18420"/>
    </cofactor>
</comment>
<dbReference type="PANTHER" id="PTHR42704">
    <property type="entry name" value="RIBULOSE BISPHOSPHATE CARBOXYLASE"/>
    <property type="match status" value="1"/>
</dbReference>
<dbReference type="InterPro" id="IPR036422">
    <property type="entry name" value="RuBisCO_lsu_N_sf"/>
</dbReference>
<evidence type="ECO:0000259" key="5">
    <source>
        <dbReference type="Pfam" id="PF00016"/>
    </source>
</evidence>